<dbReference type="InterPro" id="IPR050109">
    <property type="entry name" value="HTH-type_TetR-like_transc_reg"/>
</dbReference>
<keyword evidence="1 2" id="KW-0238">DNA-binding</keyword>
<accession>A0A3M9M9J5</accession>
<feature type="DNA-binding region" description="H-T-H motif" evidence="2">
    <location>
        <begin position="57"/>
        <end position="76"/>
    </location>
</feature>
<evidence type="ECO:0000313" key="5">
    <source>
        <dbReference type="Proteomes" id="UP000271678"/>
    </source>
</evidence>
<proteinExistence type="predicted"/>
<sequence>MASPERGREENVAMTTRRALPLAGPPVRVRRDAVANADRILCAARCVVDADGADALTMDRLAAEAGVGKGTVFRAFGSRAGVFAALTDDFERNFQAAYLSGPPPLGPGAEPLDRLLAYGAGRIQLNGMHAALLRAGARAPDGKFEVPARKVSAMHVRMLLRQCGVEADLEVLTEALLAPLDADLVHYLTSERGLTQDDLVSGWKALVQSVAG</sequence>
<dbReference type="InterPro" id="IPR009057">
    <property type="entry name" value="Homeodomain-like_sf"/>
</dbReference>
<comment type="caution">
    <text evidence="4">The sequence shown here is derived from an EMBL/GenBank/DDBJ whole genome shotgun (WGS) entry which is preliminary data.</text>
</comment>
<dbReference type="AlphaFoldDB" id="A0A3M9M9J5"/>
<gene>
    <name evidence="4" type="ORF">EFY87_10205</name>
</gene>
<dbReference type="GO" id="GO:0000976">
    <property type="term" value="F:transcription cis-regulatory region binding"/>
    <property type="evidence" value="ECO:0007669"/>
    <property type="project" value="TreeGrafter"/>
</dbReference>
<protein>
    <submittedName>
        <fullName evidence="4">TetR/AcrR family transcriptional regulator</fullName>
    </submittedName>
</protein>
<name>A0A3M9M9J5_9MICO</name>
<evidence type="ECO:0000256" key="2">
    <source>
        <dbReference type="PROSITE-ProRule" id="PRU00335"/>
    </source>
</evidence>
<dbReference type="Pfam" id="PF00440">
    <property type="entry name" value="TetR_N"/>
    <property type="match status" value="1"/>
</dbReference>
<feature type="domain" description="HTH tetR-type" evidence="3">
    <location>
        <begin position="34"/>
        <end position="94"/>
    </location>
</feature>
<dbReference type="Proteomes" id="UP000271678">
    <property type="component" value="Unassembled WGS sequence"/>
</dbReference>
<evidence type="ECO:0000313" key="4">
    <source>
        <dbReference type="EMBL" id="RNI21533.1"/>
    </source>
</evidence>
<organism evidence="4 5">
    <name type="scientific">Flexivirga caeni</name>
    <dbReference type="NCBI Taxonomy" id="2294115"/>
    <lineage>
        <taxon>Bacteria</taxon>
        <taxon>Bacillati</taxon>
        <taxon>Actinomycetota</taxon>
        <taxon>Actinomycetes</taxon>
        <taxon>Micrococcales</taxon>
        <taxon>Dermacoccaceae</taxon>
        <taxon>Flexivirga</taxon>
    </lineage>
</organism>
<dbReference type="GO" id="GO:0003700">
    <property type="term" value="F:DNA-binding transcription factor activity"/>
    <property type="evidence" value="ECO:0007669"/>
    <property type="project" value="TreeGrafter"/>
</dbReference>
<dbReference type="PANTHER" id="PTHR30055:SF209">
    <property type="entry name" value="POSSIBLE TRANSCRIPTIONAL REGULATORY PROTEIN (PROBABLY TETR-FAMILY)"/>
    <property type="match status" value="1"/>
</dbReference>
<dbReference type="PROSITE" id="PS50977">
    <property type="entry name" value="HTH_TETR_2"/>
    <property type="match status" value="1"/>
</dbReference>
<dbReference type="InterPro" id="IPR001647">
    <property type="entry name" value="HTH_TetR"/>
</dbReference>
<reference evidence="4 5" key="1">
    <citation type="submission" date="2018-11" db="EMBL/GenBank/DDBJ databases">
        <title>Draft genome of Simplicispira Flexivirga sp. BO-16.</title>
        <authorList>
            <person name="Im W.T."/>
        </authorList>
    </citation>
    <scope>NUCLEOTIDE SEQUENCE [LARGE SCALE GENOMIC DNA]</scope>
    <source>
        <strain evidence="4 5">BO-16</strain>
    </source>
</reference>
<keyword evidence="5" id="KW-1185">Reference proteome</keyword>
<dbReference type="SUPFAM" id="SSF46689">
    <property type="entry name" value="Homeodomain-like"/>
    <property type="match status" value="1"/>
</dbReference>
<dbReference type="PANTHER" id="PTHR30055">
    <property type="entry name" value="HTH-TYPE TRANSCRIPTIONAL REGULATOR RUTR"/>
    <property type="match status" value="1"/>
</dbReference>
<evidence type="ECO:0000259" key="3">
    <source>
        <dbReference type="PROSITE" id="PS50977"/>
    </source>
</evidence>
<dbReference type="EMBL" id="RJJQ01000010">
    <property type="protein sequence ID" value="RNI21533.1"/>
    <property type="molecule type" value="Genomic_DNA"/>
</dbReference>
<dbReference type="Gene3D" id="1.10.357.10">
    <property type="entry name" value="Tetracycline Repressor, domain 2"/>
    <property type="match status" value="1"/>
</dbReference>
<evidence type="ECO:0000256" key="1">
    <source>
        <dbReference type="ARBA" id="ARBA00023125"/>
    </source>
</evidence>